<evidence type="ECO:0000313" key="2">
    <source>
        <dbReference type="EMBL" id="RLL17801.1"/>
    </source>
</evidence>
<dbReference type="RefSeq" id="WP_120375061.1">
    <property type="nucleotide sequence ID" value="NZ_RCHC01000028.1"/>
</dbReference>
<keyword evidence="1" id="KW-1133">Transmembrane helix</keyword>
<name>A0ABX9TRI7_9GAMM</name>
<accession>A0ABX9TRI7</accession>
<dbReference type="Proteomes" id="UP000280271">
    <property type="component" value="Unassembled WGS sequence"/>
</dbReference>
<protein>
    <submittedName>
        <fullName evidence="2">Uncharacterized protein</fullName>
    </submittedName>
</protein>
<sequence length="82" mass="9707">MTKSFKWTIGVIGFFVLFVIISAFYSINQKESKKINNQVVDEQPFETQKKADQETEKVLKALDKNEDKWFDEKYEKIKSSNH</sequence>
<gene>
    <name evidence="2" type="ORF">D9K81_16640</name>
</gene>
<evidence type="ECO:0000256" key="1">
    <source>
        <dbReference type="SAM" id="Phobius"/>
    </source>
</evidence>
<proteinExistence type="predicted"/>
<keyword evidence="1" id="KW-0472">Membrane</keyword>
<dbReference type="EMBL" id="RCHC01000028">
    <property type="protein sequence ID" value="RLL17801.1"/>
    <property type="molecule type" value="Genomic_DNA"/>
</dbReference>
<feature type="transmembrane region" description="Helical" evidence="1">
    <location>
        <begin position="6"/>
        <end position="27"/>
    </location>
</feature>
<reference evidence="2 3" key="1">
    <citation type="submission" date="2018-09" db="EMBL/GenBank/DDBJ databases">
        <title>The draft genome of Acinetobacter sp. strains.</title>
        <authorList>
            <person name="Qin J."/>
            <person name="Feng Y."/>
            <person name="Zong Z."/>
        </authorList>
    </citation>
    <scope>NUCLEOTIDE SEQUENCE [LARGE SCALE GENOMIC DNA]</scope>
    <source>
        <strain evidence="2 3">WCHAc060005</strain>
    </source>
</reference>
<keyword evidence="3" id="KW-1185">Reference proteome</keyword>
<organism evidence="2 3">
    <name type="scientific">Acinetobacter chengduensis</name>
    <dbReference type="NCBI Taxonomy" id="2420890"/>
    <lineage>
        <taxon>Bacteria</taxon>
        <taxon>Pseudomonadati</taxon>
        <taxon>Pseudomonadota</taxon>
        <taxon>Gammaproteobacteria</taxon>
        <taxon>Moraxellales</taxon>
        <taxon>Moraxellaceae</taxon>
        <taxon>Acinetobacter</taxon>
    </lineage>
</organism>
<comment type="caution">
    <text evidence="2">The sequence shown here is derived from an EMBL/GenBank/DDBJ whole genome shotgun (WGS) entry which is preliminary data.</text>
</comment>
<keyword evidence="1" id="KW-0812">Transmembrane</keyword>
<evidence type="ECO:0000313" key="3">
    <source>
        <dbReference type="Proteomes" id="UP000280271"/>
    </source>
</evidence>